<comment type="cofactor">
    <cofactor evidence="11">
        <name>Mg(2+)</name>
        <dbReference type="ChEBI" id="CHEBI:18420"/>
    </cofactor>
    <text evidence="11">Binds 1 Mg(2+) ion per subunit.</text>
</comment>
<dbReference type="Pfam" id="PF00205">
    <property type="entry name" value="TPP_enzyme_M"/>
    <property type="match status" value="1"/>
</dbReference>
<evidence type="ECO:0000259" key="13">
    <source>
        <dbReference type="Pfam" id="PF02775"/>
    </source>
</evidence>
<evidence type="ECO:0000256" key="4">
    <source>
        <dbReference type="ARBA" id="ARBA00013145"/>
    </source>
</evidence>
<dbReference type="NCBIfam" id="TIGR00118">
    <property type="entry name" value="acolac_lg"/>
    <property type="match status" value="1"/>
</dbReference>
<dbReference type="Gene3D" id="3.40.50.970">
    <property type="match status" value="2"/>
</dbReference>
<dbReference type="InterPro" id="IPR029035">
    <property type="entry name" value="DHS-like_NAD/FAD-binding_dom"/>
</dbReference>
<dbReference type="InterPro" id="IPR029061">
    <property type="entry name" value="THDP-binding"/>
</dbReference>
<evidence type="ECO:0000256" key="3">
    <source>
        <dbReference type="ARBA" id="ARBA00007812"/>
    </source>
</evidence>
<dbReference type="InterPro" id="IPR039368">
    <property type="entry name" value="AHAS_TPP"/>
</dbReference>
<dbReference type="AlphaFoldDB" id="A0A3D8IQB3"/>
<dbReference type="PANTHER" id="PTHR18968">
    <property type="entry name" value="THIAMINE PYROPHOSPHATE ENZYMES"/>
    <property type="match status" value="1"/>
</dbReference>
<dbReference type="RefSeq" id="WP_115542393.1">
    <property type="nucleotide sequence ID" value="NZ_NXLQ01000002.1"/>
</dbReference>
<protein>
    <recommendedName>
        <fullName evidence="4 11">Acetolactate synthase</fullName>
        <ecNumber evidence="4 11">2.2.1.6</ecNumber>
    </recommendedName>
</protein>
<evidence type="ECO:0000313" key="15">
    <source>
        <dbReference type="EMBL" id="RDU67096.1"/>
    </source>
</evidence>
<dbReference type="InterPro" id="IPR045229">
    <property type="entry name" value="TPP_enz"/>
</dbReference>
<dbReference type="PANTHER" id="PTHR18968:SF13">
    <property type="entry name" value="ACETOLACTATE SYNTHASE CATALYTIC SUBUNIT, MITOCHONDRIAL"/>
    <property type="match status" value="1"/>
</dbReference>
<sequence length="592" mass="65650">MEVISNNKMNGSAMLVEALHLEGVKVIFGYPGGAVLNIYDEIYKQSYFRHILTRHEQAAIHAADGYARASGKVGVAIITSGPGFTNAVTGIATAFTDSIPLVIISGQVPLTQIGSDSFQEIDAVGISRPCTKHNYLVQNIHDLPRILKEAFYIARSGRPGPVLVDIPKDISAQVADFHYPNSISLASYKPTTKGNIRQIKKLANIILESRNPLFYIGGGAVISDSYDEIKTLLEITQIPSVETLMARGVTQGNPNFLGMLGMHGTYSANMATSECDLLICLGARFDDRVTGKVSEFAKFAKIAHIDVDPSSIGKIIDVNYPIVGDLKLILHDLITELQDKLPKEEILKEREIWITKLKKWNNIHPLRYEDCENTESSCIVKKEGKSIKPLLKPQWVIEETGRILGDKVIITTDVGQHQMWVAQFYPFTAKRQFITSGGLGTMGFGMPANMGVYVALEEIKKEYGIEKVALSFNGDGGILMNIQELMTCVESRIKTINIILNNGYLGMVKQWQDFFYEKRLSHVDLTQPNFTLLAQSFGALGLEAHTKEEFQEVLQIALESDKVSLINVWVDRDEIVLPMVPGGNPLYKMILE</sequence>
<evidence type="ECO:0000256" key="9">
    <source>
        <dbReference type="ARBA" id="ARBA00023052"/>
    </source>
</evidence>
<comment type="caution">
    <text evidence="15">The sequence shown here is derived from an EMBL/GenBank/DDBJ whole genome shotgun (WGS) entry which is preliminary data.</text>
</comment>
<evidence type="ECO:0000259" key="12">
    <source>
        <dbReference type="Pfam" id="PF00205"/>
    </source>
</evidence>
<proteinExistence type="inferred from homology"/>
<evidence type="ECO:0000256" key="2">
    <source>
        <dbReference type="ARBA" id="ARBA00005025"/>
    </source>
</evidence>
<dbReference type="CDD" id="cd07035">
    <property type="entry name" value="TPP_PYR_POX_like"/>
    <property type="match status" value="1"/>
</dbReference>
<dbReference type="Pfam" id="PF02775">
    <property type="entry name" value="TPP_enzyme_C"/>
    <property type="match status" value="1"/>
</dbReference>
<dbReference type="SUPFAM" id="SSF52467">
    <property type="entry name" value="DHS-like NAD/FAD-binding domain"/>
    <property type="match status" value="1"/>
</dbReference>
<dbReference type="GO" id="GO:0005948">
    <property type="term" value="C:acetolactate synthase complex"/>
    <property type="evidence" value="ECO:0007669"/>
    <property type="project" value="TreeGrafter"/>
</dbReference>
<dbReference type="FunFam" id="3.40.50.1220:FF:000008">
    <property type="entry name" value="Acetolactate synthase"/>
    <property type="match status" value="1"/>
</dbReference>
<comment type="cofactor">
    <cofactor evidence="11">
        <name>thiamine diphosphate</name>
        <dbReference type="ChEBI" id="CHEBI:58937"/>
    </cofactor>
    <text evidence="11">Binds 1 thiamine pyrophosphate per subunit.</text>
</comment>
<dbReference type="Proteomes" id="UP000256379">
    <property type="component" value="Unassembled WGS sequence"/>
</dbReference>
<dbReference type="FunFam" id="3.40.50.970:FF:000007">
    <property type="entry name" value="Acetolactate synthase"/>
    <property type="match status" value="1"/>
</dbReference>
<reference evidence="15 16" key="1">
    <citation type="submission" date="2018-04" db="EMBL/GenBank/DDBJ databases">
        <title>Novel Campyloabacter and Helicobacter Species and Strains.</title>
        <authorList>
            <person name="Mannion A.J."/>
            <person name="Shen Z."/>
            <person name="Fox J.G."/>
        </authorList>
    </citation>
    <scope>NUCLEOTIDE SEQUENCE [LARGE SCALE GENOMIC DNA]</scope>
    <source>
        <strain evidence="15 16">MIT 17-337</strain>
    </source>
</reference>
<name>A0A3D8IQB3_9HELI</name>
<gene>
    <name evidence="15" type="ORF">CQA53_02250</name>
</gene>
<dbReference type="EMBL" id="NXLQ01000002">
    <property type="protein sequence ID" value="RDU67096.1"/>
    <property type="molecule type" value="Genomic_DNA"/>
</dbReference>
<dbReference type="InterPro" id="IPR012000">
    <property type="entry name" value="Thiamin_PyroP_enz_cen_dom"/>
</dbReference>
<evidence type="ECO:0000313" key="16">
    <source>
        <dbReference type="Proteomes" id="UP000256379"/>
    </source>
</evidence>
<comment type="pathway">
    <text evidence="2 11">Amino-acid biosynthesis; L-valine biosynthesis; L-valine from pyruvate: step 1/4.</text>
</comment>
<dbReference type="GO" id="GO:0003984">
    <property type="term" value="F:acetolactate synthase activity"/>
    <property type="evidence" value="ECO:0007669"/>
    <property type="project" value="UniProtKB-EC"/>
</dbReference>
<dbReference type="GO" id="GO:0009097">
    <property type="term" value="P:isoleucine biosynthetic process"/>
    <property type="evidence" value="ECO:0007669"/>
    <property type="project" value="UniProtKB-UniPathway"/>
</dbReference>
<evidence type="ECO:0000259" key="14">
    <source>
        <dbReference type="Pfam" id="PF02776"/>
    </source>
</evidence>
<evidence type="ECO:0000256" key="8">
    <source>
        <dbReference type="ARBA" id="ARBA00022842"/>
    </source>
</evidence>
<evidence type="ECO:0000256" key="1">
    <source>
        <dbReference type="ARBA" id="ARBA00004974"/>
    </source>
</evidence>
<keyword evidence="10 11" id="KW-0100">Branched-chain amino acid biosynthesis</keyword>
<dbReference type="GO" id="GO:0000287">
    <property type="term" value="F:magnesium ion binding"/>
    <property type="evidence" value="ECO:0007669"/>
    <property type="project" value="UniProtKB-UniRule"/>
</dbReference>
<dbReference type="SUPFAM" id="SSF52518">
    <property type="entry name" value="Thiamin diphosphate-binding fold (THDP-binding)"/>
    <property type="match status" value="2"/>
</dbReference>
<evidence type="ECO:0000256" key="7">
    <source>
        <dbReference type="ARBA" id="ARBA00022723"/>
    </source>
</evidence>
<comment type="similarity">
    <text evidence="3 11">Belongs to the TPP enzyme family.</text>
</comment>
<accession>A0A3D8IQB3</accession>
<comment type="catalytic activity">
    <reaction evidence="11">
        <text>2 pyruvate + H(+) = (2S)-2-acetolactate + CO2</text>
        <dbReference type="Rhea" id="RHEA:25249"/>
        <dbReference type="ChEBI" id="CHEBI:15361"/>
        <dbReference type="ChEBI" id="CHEBI:15378"/>
        <dbReference type="ChEBI" id="CHEBI:16526"/>
        <dbReference type="ChEBI" id="CHEBI:58476"/>
        <dbReference type="EC" id="2.2.1.6"/>
    </reaction>
</comment>
<keyword evidence="16" id="KW-1185">Reference proteome</keyword>
<feature type="domain" description="Thiamine pyrophosphate enzyme central" evidence="12">
    <location>
        <begin position="199"/>
        <end position="333"/>
    </location>
</feature>
<dbReference type="UniPathway" id="UPA00047">
    <property type="reaction ID" value="UER00055"/>
</dbReference>
<dbReference type="NCBIfam" id="NF006319">
    <property type="entry name" value="PRK08527.1"/>
    <property type="match status" value="1"/>
</dbReference>
<keyword evidence="8 11" id="KW-0460">Magnesium</keyword>
<dbReference type="InterPro" id="IPR012846">
    <property type="entry name" value="Acetolactate_synth_lsu"/>
</dbReference>
<dbReference type="OrthoDB" id="2254214at2"/>
<keyword evidence="7 11" id="KW-0479">Metal-binding</keyword>
<dbReference type="EC" id="2.2.1.6" evidence="4 11"/>
<dbReference type="UniPathway" id="UPA00049">
    <property type="reaction ID" value="UER00059"/>
</dbReference>
<keyword evidence="9 11" id="KW-0786">Thiamine pyrophosphate</keyword>
<evidence type="ECO:0000256" key="10">
    <source>
        <dbReference type="ARBA" id="ARBA00023304"/>
    </source>
</evidence>
<dbReference type="GO" id="GO:0009099">
    <property type="term" value="P:L-valine biosynthetic process"/>
    <property type="evidence" value="ECO:0007669"/>
    <property type="project" value="UniProtKB-UniPathway"/>
</dbReference>
<feature type="domain" description="Thiamine pyrophosphate enzyme N-terminal TPP-binding" evidence="14">
    <location>
        <begin position="9"/>
        <end position="125"/>
    </location>
</feature>
<dbReference type="GO" id="GO:0030976">
    <property type="term" value="F:thiamine pyrophosphate binding"/>
    <property type="evidence" value="ECO:0007669"/>
    <property type="project" value="UniProtKB-UniRule"/>
</dbReference>
<dbReference type="InterPro" id="IPR011766">
    <property type="entry name" value="TPP_enzyme_TPP-bd"/>
</dbReference>
<dbReference type="CDD" id="cd02015">
    <property type="entry name" value="TPP_AHAS"/>
    <property type="match status" value="1"/>
</dbReference>
<dbReference type="InterPro" id="IPR012001">
    <property type="entry name" value="Thiamin_PyroP_enz_TPP-bd_dom"/>
</dbReference>
<evidence type="ECO:0000256" key="6">
    <source>
        <dbReference type="ARBA" id="ARBA00022679"/>
    </source>
</evidence>
<dbReference type="Pfam" id="PF02776">
    <property type="entry name" value="TPP_enzyme_N"/>
    <property type="match status" value="1"/>
</dbReference>
<keyword evidence="5 11" id="KW-0028">Amino-acid biosynthesis</keyword>
<organism evidence="15 16">
    <name type="scientific">Helicobacter didelphidarum</name>
    <dbReference type="NCBI Taxonomy" id="2040648"/>
    <lineage>
        <taxon>Bacteria</taxon>
        <taxon>Pseudomonadati</taxon>
        <taxon>Campylobacterota</taxon>
        <taxon>Epsilonproteobacteria</taxon>
        <taxon>Campylobacterales</taxon>
        <taxon>Helicobacteraceae</taxon>
        <taxon>Helicobacter</taxon>
    </lineage>
</organism>
<evidence type="ECO:0000256" key="11">
    <source>
        <dbReference type="RuleBase" id="RU003591"/>
    </source>
</evidence>
<feature type="domain" description="Thiamine pyrophosphate enzyme TPP-binding" evidence="13">
    <location>
        <begin position="413"/>
        <end position="568"/>
    </location>
</feature>
<evidence type="ECO:0000256" key="5">
    <source>
        <dbReference type="ARBA" id="ARBA00022605"/>
    </source>
</evidence>
<comment type="pathway">
    <text evidence="1 11">Amino-acid biosynthesis; L-isoleucine biosynthesis; L-isoleucine from 2-oxobutanoate: step 1/4.</text>
</comment>
<dbReference type="GO" id="GO:0050660">
    <property type="term" value="F:flavin adenine dinucleotide binding"/>
    <property type="evidence" value="ECO:0007669"/>
    <property type="project" value="InterPro"/>
</dbReference>
<keyword evidence="6 11" id="KW-0808">Transferase</keyword>
<dbReference type="Gene3D" id="3.40.50.1220">
    <property type="entry name" value="TPP-binding domain"/>
    <property type="match status" value="1"/>
</dbReference>